<feature type="repeat" description="Filamin" evidence="4">
    <location>
        <begin position="562"/>
        <end position="591"/>
    </location>
</feature>
<feature type="domain" description="B box-type" evidence="7">
    <location>
        <begin position="55"/>
        <end position="96"/>
    </location>
</feature>
<feature type="region of interest" description="Disordered" evidence="6">
    <location>
        <begin position="1"/>
        <end position="43"/>
    </location>
</feature>
<evidence type="ECO:0000259" key="8">
    <source>
        <dbReference type="PROSITE" id="PS51886"/>
    </source>
</evidence>
<reference evidence="9" key="1">
    <citation type="submission" date="2022-08" db="EMBL/GenBank/DDBJ databases">
        <title>Novel sulfate-reducing endosymbionts in the free-living metamonad Anaeramoeba.</title>
        <authorList>
            <person name="Jerlstrom-Hultqvist J."/>
            <person name="Cepicka I."/>
            <person name="Gallot-Lavallee L."/>
            <person name="Salas-Leiva D."/>
            <person name="Curtis B.A."/>
            <person name="Zahonova K."/>
            <person name="Pipaliya S."/>
            <person name="Dacks J."/>
            <person name="Roger A.J."/>
        </authorList>
    </citation>
    <scope>NUCLEOTIDE SEQUENCE</scope>
    <source>
        <strain evidence="9">Schooner1</strain>
    </source>
</reference>
<dbReference type="Gene3D" id="3.30.160.60">
    <property type="entry name" value="Classic Zinc Finger"/>
    <property type="match status" value="2"/>
</dbReference>
<dbReference type="CDD" id="cd19756">
    <property type="entry name" value="Bbox2"/>
    <property type="match status" value="2"/>
</dbReference>
<evidence type="ECO:0000313" key="9">
    <source>
        <dbReference type="EMBL" id="KAJ6227554.1"/>
    </source>
</evidence>
<dbReference type="Gene3D" id="2.60.40.10">
    <property type="entry name" value="Immunoglobulins"/>
    <property type="match status" value="1"/>
</dbReference>
<dbReference type="InterPro" id="IPR000315">
    <property type="entry name" value="Znf_B-box"/>
</dbReference>
<evidence type="ECO:0000313" key="10">
    <source>
        <dbReference type="Proteomes" id="UP001150062"/>
    </source>
</evidence>
<dbReference type="InterPro" id="IPR006571">
    <property type="entry name" value="TLDc_dom"/>
</dbReference>
<evidence type="ECO:0000256" key="2">
    <source>
        <dbReference type="ARBA" id="ARBA00022833"/>
    </source>
</evidence>
<dbReference type="InterPro" id="IPR049808">
    <property type="entry name" value="CONSTANS-like_Bbox1"/>
</dbReference>
<proteinExistence type="predicted"/>
<evidence type="ECO:0000256" key="1">
    <source>
        <dbReference type="ARBA" id="ARBA00022723"/>
    </source>
</evidence>
<dbReference type="SUPFAM" id="SSF57845">
    <property type="entry name" value="B-box zinc-binding domain"/>
    <property type="match status" value="2"/>
</dbReference>
<dbReference type="Proteomes" id="UP001150062">
    <property type="component" value="Unassembled WGS sequence"/>
</dbReference>
<dbReference type="PROSITE" id="PS51886">
    <property type="entry name" value="TLDC"/>
    <property type="match status" value="1"/>
</dbReference>
<feature type="domain" description="B box-type" evidence="7">
    <location>
        <begin position="280"/>
        <end position="322"/>
    </location>
</feature>
<feature type="domain" description="B box-type" evidence="7">
    <location>
        <begin position="102"/>
        <end position="142"/>
    </location>
</feature>
<dbReference type="CDD" id="cd19821">
    <property type="entry name" value="Bbox1_BBX-like"/>
    <property type="match status" value="1"/>
</dbReference>
<keyword evidence="3" id="KW-0863">Zinc-finger</keyword>
<dbReference type="InterPro" id="IPR013783">
    <property type="entry name" value="Ig-like_fold"/>
</dbReference>
<evidence type="ECO:0000259" key="7">
    <source>
        <dbReference type="PROSITE" id="PS50119"/>
    </source>
</evidence>
<keyword evidence="10" id="KW-1185">Reference proteome</keyword>
<keyword evidence="1" id="KW-0479">Metal-binding</keyword>
<dbReference type="PROSITE" id="PS50194">
    <property type="entry name" value="FILAMIN_REPEAT"/>
    <property type="match status" value="1"/>
</dbReference>
<dbReference type="PANTHER" id="PTHR25462:SF296">
    <property type="entry name" value="MEIOTIC P26, ISOFORM F"/>
    <property type="match status" value="1"/>
</dbReference>
<dbReference type="PROSITE" id="PS50119">
    <property type="entry name" value="ZF_BBOX"/>
    <property type="match status" value="3"/>
</dbReference>
<dbReference type="InterPro" id="IPR047153">
    <property type="entry name" value="TRIM45/56/19-like"/>
</dbReference>
<dbReference type="EMBL" id="JAOAOG010000334">
    <property type="protein sequence ID" value="KAJ6227554.1"/>
    <property type="molecule type" value="Genomic_DNA"/>
</dbReference>
<feature type="coiled-coil region" evidence="5">
    <location>
        <begin position="319"/>
        <end position="422"/>
    </location>
</feature>
<feature type="domain" description="TLDc" evidence="8">
    <location>
        <begin position="601"/>
        <end position="761"/>
    </location>
</feature>
<gene>
    <name evidence="9" type="ORF">M0813_09793</name>
</gene>
<dbReference type="PANTHER" id="PTHR25462">
    <property type="entry name" value="BONUS, ISOFORM C-RELATED"/>
    <property type="match status" value="1"/>
</dbReference>
<dbReference type="InterPro" id="IPR017868">
    <property type="entry name" value="Filamin/ABP280_repeat-like"/>
</dbReference>
<dbReference type="SMART" id="SM00336">
    <property type="entry name" value="BBOX"/>
    <property type="match status" value="3"/>
</dbReference>
<keyword evidence="5" id="KW-0175">Coiled coil</keyword>
<evidence type="ECO:0000256" key="5">
    <source>
        <dbReference type="SAM" id="Coils"/>
    </source>
</evidence>
<accession>A0ABQ8X623</accession>
<protein>
    <recommendedName>
        <fullName evidence="11">B box-type domain-containing protein</fullName>
    </recommendedName>
</protein>
<comment type="caution">
    <text evidence="9">The sequence shown here is derived from an EMBL/GenBank/DDBJ whole genome shotgun (WGS) entry which is preliminary data.</text>
</comment>
<feature type="compositionally biased region" description="Basic residues" evidence="6">
    <location>
        <begin position="20"/>
        <end position="35"/>
    </location>
</feature>
<feature type="compositionally biased region" description="Basic residues" evidence="6">
    <location>
        <begin position="1"/>
        <end position="13"/>
    </location>
</feature>
<evidence type="ECO:0000256" key="3">
    <source>
        <dbReference type="PROSITE-ProRule" id="PRU00024"/>
    </source>
</evidence>
<dbReference type="Pfam" id="PF07534">
    <property type="entry name" value="TLD"/>
    <property type="match status" value="1"/>
</dbReference>
<dbReference type="InterPro" id="IPR014756">
    <property type="entry name" value="Ig_E-set"/>
</dbReference>
<keyword evidence="2" id="KW-0862">Zinc</keyword>
<dbReference type="SUPFAM" id="SSF81296">
    <property type="entry name" value="E set domains"/>
    <property type="match status" value="1"/>
</dbReference>
<name>A0ABQ8X623_9EUKA</name>
<evidence type="ECO:0008006" key="11">
    <source>
        <dbReference type="Google" id="ProtNLM"/>
    </source>
</evidence>
<sequence length="789" mass="93864">MNNPKNHKKKQKTKMNNPKNQKKPKSKLKMNKQKRKDPQRLKDIQIPVEPLIPECEVCEKQKAHFYCTVCKVHYCQNCESQVHTSFLKKKHQEFTLQEPYNPQEKKCPIHQNKKLSRYCKNCQKLICSKCVFDHTNHETIAFDQPMDFYQELINEQKKCTKNHFKKINEKFLQLNNSEKEMKSKKEKIFREISEFYLNQKKLLDLLEQNEIKLANDFFEQISQSMNKEKQSINDLKYSTETLLKQFNKLESNIKQSNSFGFYKLFSKMELAKTQEKPKSEFPRLCNEHKNKSYEYFCIDHKQLLCSHCLTLNHRKCNQVVNLKEGYEIIQNELEEVIKEINLINEKKEEFVQKIQNEKINSLKEKQINIELVKKNYQKLNELTQYQFKKMNEEISIQQNEKYMKLNKQSMKMQKEIDEFNESEMIIKEIEICKKYNDYQQILLNFYKLKKLLPILNKNEKNQLICNSKFNKINIISNDLKQNLKNWKLNLPFDPNKTQIDLPNEIQLENKLQFTILLKNQFNEIVNAQEFNPKAEILKSNSNEMITGITKFKEGTNQELIGEYLFQEEGEYQIIISINDQKITKSPFKLKVIDQILLKESEILQKENNPKFNQILEKWIKEAGCNSNLQRRFNSRTDGWKYQTFHEKCNNKGKSIVLIKLKNKSLFGGFAAIDWDSNGGYRQSTGNKSFLFSLISLDPNFKEPLKMPIYQNKKNREIYCDKNYGIFFGNGHDLSLGFNNRNMNKYNKSNLGNTYKAPFGYTRGSNEAHNFLAGSYCDWDIFQIEIFCEN</sequence>
<evidence type="ECO:0000256" key="6">
    <source>
        <dbReference type="SAM" id="MobiDB-lite"/>
    </source>
</evidence>
<evidence type="ECO:0000256" key="4">
    <source>
        <dbReference type="PROSITE-ProRule" id="PRU00087"/>
    </source>
</evidence>
<organism evidence="9 10">
    <name type="scientific">Anaeramoeba flamelloides</name>
    <dbReference type="NCBI Taxonomy" id="1746091"/>
    <lineage>
        <taxon>Eukaryota</taxon>
        <taxon>Metamonada</taxon>
        <taxon>Anaeramoebidae</taxon>
        <taxon>Anaeramoeba</taxon>
    </lineage>
</organism>
<dbReference type="Pfam" id="PF00643">
    <property type="entry name" value="zf-B_box"/>
    <property type="match status" value="2"/>
</dbReference>